<keyword evidence="2" id="KW-0489">Methyltransferase</keyword>
<evidence type="ECO:0000313" key="3">
    <source>
        <dbReference type="Proteomes" id="UP000033111"/>
    </source>
</evidence>
<keyword evidence="2" id="KW-0808">Transferase</keyword>
<sequence length="40" mass="5015">MKYSDLEYFIKCYNPENRHSRKEPWSEDASRRQIPEIQLR</sequence>
<dbReference type="GO" id="GO:0032259">
    <property type="term" value="P:methylation"/>
    <property type="evidence" value="ECO:0007669"/>
    <property type="project" value="UniProtKB-KW"/>
</dbReference>
<accession>A0A0E3P1A6</accession>
<dbReference type="EC" id="2.1.1.72" evidence="2"/>
<organism evidence="2 3">
    <name type="scientific">Methanosarcina siciliae T4/M</name>
    <dbReference type="NCBI Taxonomy" id="1434120"/>
    <lineage>
        <taxon>Archaea</taxon>
        <taxon>Methanobacteriati</taxon>
        <taxon>Methanobacteriota</taxon>
        <taxon>Stenosarchaea group</taxon>
        <taxon>Methanomicrobia</taxon>
        <taxon>Methanosarcinales</taxon>
        <taxon>Methanosarcinaceae</taxon>
        <taxon>Methanosarcina</taxon>
    </lineage>
</organism>
<name>A0A0E3P1A6_9EURY</name>
<feature type="region of interest" description="Disordered" evidence="1">
    <location>
        <begin position="18"/>
        <end position="40"/>
    </location>
</feature>
<gene>
    <name evidence="2" type="ORF">MSSIT_0394</name>
</gene>
<protein>
    <submittedName>
        <fullName evidence="2">Type I restriction-modification system, DNA-methyltransferase subunit M</fullName>
        <ecNumber evidence="2">2.1.1.72</ecNumber>
    </submittedName>
</protein>
<dbReference type="KEGG" id="msw:MSSIT_0394"/>
<keyword evidence="3" id="KW-1185">Reference proteome</keyword>
<dbReference type="PATRIC" id="fig|1434120.4.peg.504"/>
<dbReference type="Proteomes" id="UP000033111">
    <property type="component" value="Chromosome"/>
</dbReference>
<evidence type="ECO:0000313" key="2">
    <source>
        <dbReference type="EMBL" id="AKB27113.1"/>
    </source>
</evidence>
<dbReference type="HOGENOM" id="CLU_3282926_0_0_2"/>
<proteinExistence type="predicted"/>
<reference evidence="2 3" key="1">
    <citation type="submission" date="2014-07" db="EMBL/GenBank/DDBJ databases">
        <title>Methanogenic archaea and the global carbon cycle.</title>
        <authorList>
            <person name="Henriksen J.R."/>
            <person name="Luke J."/>
            <person name="Reinhart S."/>
            <person name="Benedict M.N."/>
            <person name="Youngblut N.D."/>
            <person name="Metcalf M.E."/>
            <person name="Whitaker R.J."/>
            <person name="Metcalf W.W."/>
        </authorList>
    </citation>
    <scope>NUCLEOTIDE SEQUENCE [LARGE SCALE GENOMIC DNA]</scope>
    <source>
        <strain evidence="2 3">T4/M</strain>
    </source>
</reference>
<evidence type="ECO:0000256" key="1">
    <source>
        <dbReference type="SAM" id="MobiDB-lite"/>
    </source>
</evidence>
<dbReference type="AlphaFoldDB" id="A0A0E3P1A6"/>
<dbReference type="EMBL" id="CP009506">
    <property type="protein sequence ID" value="AKB27113.1"/>
    <property type="molecule type" value="Genomic_DNA"/>
</dbReference>
<dbReference type="GO" id="GO:0009007">
    <property type="term" value="F:site-specific DNA-methyltransferase (adenine-specific) activity"/>
    <property type="evidence" value="ECO:0007669"/>
    <property type="project" value="UniProtKB-EC"/>
</dbReference>